<gene>
    <name evidence="9" type="ordered locus">Hneap_0277</name>
</gene>
<dbReference type="InterPro" id="IPR058792">
    <property type="entry name" value="Beta-barrel_RND_2"/>
</dbReference>
<keyword evidence="2" id="KW-0813">Transport</keyword>
<evidence type="ECO:0000313" key="10">
    <source>
        <dbReference type="Proteomes" id="UP000009102"/>
    </source>
</evidence>
<evidence type="ECO:0000259" key="4">
    <source>
        <dbReference type="Pfam" id="PF19335"/>
    </source>
</evidence>
<reference evidence="9 10" key="1">
    <citation type="submission" date="2009-10" db="EMBL/GenBank/DDBJ databases">
        <title>Complete sequence of Halothiobacillus neapolitanus c2.</title>
        <authorList>
            <consortium name="US DOE Joint Genome Institute"/>
            <person name="Lucas S."/>
            <person name="Copeland A."/>
            <person name="Lapidus A."/>
            <person name="Glavina del Rio T."/>
            <person name="Tice H."/>
            <person name="Bruce D."/>
            <person name="Goodwin L."/>
            <person name="Pitluck S."/>
            <person name="Davenport K."/>
            <person name="Brettin T."/>
            <person name="Detter J.C."/>
            <person name="Han C."/>
            <person name="Tapia R."/>
            <person name="Larimer F."/>
            <person name="Land M."/>
            <person name="Hauser L."/>
            <person name="Kyrpides N."/>
            <person name="Mikhailova N."/>
            <person name="Kerfeld C."/>
            <person name="Cannon G."/>
            <person name="Heinhort S."/>
        </authorList>
    </citation>
    <scope>NUCLEOTIDE SEQUENCE [LARGE SCALE GENOMIC DNA]</scope>
    <source>
        <strain evidence="10">ATCC 23641 / c2</strain>
    </source>
</reference>
<dbReference type="Gene3D" id="2.40.420.20">
    <property type="match status" value="1"/>
</dbReference>
<dbReference type="Pfam" id="PF19335">
    <property type="entry name" value="HMBD"/>
    <property type="match status" value="3"/>
</dbReference>
<evidence type="ECO:0000256" key="2">
    <source>
        <dbReference type="ARBA" id="ARBA00022448"/>
    </source>
</evidence>
<dbReference type="InterPro" id="IPR051909">
    <property type="entry name" value="MFP_Cation_Efflux"/>
</dbReference>
<dbReference type="GO" id="GO:0060003">
    <property type="term" value="P:copper ion export"/>
    <property type="evidence" value="ECO:0007669"/>
    <property type="project" value="TreeGrafter"/>
</dbReference>
<comment type="similarity">
    <text evidence="1">Belongs to the membrane fusion protein (MFP) (TC 8.A.1) family.</text>
</comment>
<evidence type="ECO:0000259" key="5">
    <source>
        <dbReference type="Pfam" id="PF25869"/>
    </source>
</evidence>
<dbReference type="KEGG" id="hna:Hneap_0277"/>
<feature type="compositionally biased region" description="Low complexity" evidence="3">
    <location>
        <begin position="180"/>
        <end position="193"/>
    </location>
</feature>
<sequence length="627" mass="66237">MKSSKNKIRLIAVVSTGMAAGAGALIWAHTPINFIRPVLAEATQSPSASSSQGDQTHKATTAGTDAKFVTKYTCPMHPQIIEDHPGTCPICGMDLVAKQFPAKSSDQSAAPASADTSHDHAGHAAATAAPSSSGPKAEKSTSDAKFVTKYTCPMHPQIIEDHPGTCPICGMDLVAKQFPAKSSDQSAAPASADASHDHAGHTETAATAAPSSSGPKAEKSASDAKFVTKYTCPMHPQIIEDHPGNCPICGMTLVPKLFPAGTKDNTGSAAAKTEQTAPAPVASNSAPLPEVAVPQRTLRDMNVVMARAQWRNLTRQIHSVGLVALDENRLSHVHPRASGWVETLNVRALGDTVKKGETLLTVYSPDILSAEKDFLVAQKSGMSEMRDAARDRLRLLNVPESVIEQIARTGKVARTIPVLAPQSGYISVINLRDGMYVTPNLDMFTIADASKIWVQVEVLPRDMEQVAVGQPAEMTVDGVPGRVWKGTVDFIYPELDPKSRTLKVRLVFDNPDGVLKPNQFAEVGIRGVAQADVLTVPTTAVIPTPQGARVVRKNADGSFQPVRVEVGQSADGWTQITAGLSPDDTVVASGQFLIDSESAIQASFARMTGTAQPADDAAPAASGHHNH</sequence>
<dbReference type="GO" id="GO:0030288">
    <property type="term" value="C:outer membrane-bounded periplasmic space"/>
    <property type="evidence" value="ECO:0007669"/>
    <property type="project" value="TreeGrafter"/>
</dbReference>
<evidence type="ECO:0000259" key="7">
    <source>
        <dbReference type="Pfam" id="PF25954"/>
    </source>
</evidence>
<dbReference type="GO" id="GO:0015679">
    <property type="term" value="P:plasma membrane copper ion transport"/>
    <property type="evidence" value="ECO:0007669"/>
    <property type="project" value="TreeGrafter"/>
</dbReference>
<feature type="domain" description="Heavy metal binding" evidence="4">
    <location>
        <begin position="149"/>
        <end position="176"/>
    </location>
</feature>
<dbReference type="FunFam" id="2.40.30.170:FF:000010">
    <property type="entry name" value="Efflux RND transporter periplasmic adaptor subunit"/>
    <property type="match status" value="1"/>
</dbReference>
<evidence type="ECO:0000259" key="8">
    <source>
        <dbReference type="Pfam" id="PF25975"/>
    </source>
</evidence>
<dbReference type="GO" id="GO:0022857">
    <property type="term" value="F:transmembrane transporter activity"/>
    <property type="evidence" value="ECO:0007669"/>
    <property type="project" value="InterPro"/>
</dbReference>
<feature type="domain" description="Heavy metal binding" evidence="4">
    <location>
        <begin position="71"/>
        <end position="98"/>
    </location>
</feature>
<organism evidence="9 10">
    <name type="scientific">Halothiobacillus neapolitanus (strain ATCC 23641 / DSM 15147 / CIP 104769 / NCIMB 8539 / c2)</name>
    <name type="common">Thiobacillus neapolitanus</name>
    <dbReference type="NCBI Taxonomy" id="555778"/>
    <lineage>
        <taxon>Bacteria</taxon>
        <taxon>Pseudomonadati</taxon>
        <taxon>Pseudomonadota</taxon>
        <taxon>Gammaproteobacteria</taxon>
        <taxon>Chromatiales</taxon>
        <taxon>Halothiobacillaceae</taxon>
        <taxon>Halothiobacillus</taxon>
    </lineage>
</organism>
<dbReference type="GO" id="GO:0016020">
    <property type="term" value="C:membrane"/>
    <property type="evidence" value="ECO:0007669"/>
    <property type="project" value="InterPro"/>
</dbReference>
<feature type="region of interest" description="Disordered" evidence="3">
    <location>
        <begin position="102"/>
        <end position="140"/>
    </location>
</feature>
<dbReference type="GO" id="GO:0046914">
    <property type="term" value="F:transition metal ion binding"/>
    <property type="evidence" value="ECO:0007669"/>
    <property type="project" value="TreeGrafter"/>
</dbReference>
<feature type="domain" description="CzcB-like C-terminal circularly permuted SH3-like" evidence="8">
    <location>
        <begin position="535"/>
        <end position="594"/>
    </location>
</feature>
<dbReference type="Pfam" id="PF25975">
    <property type="entry name" value="CzcB_C"/>
    <property type="match status" value="1"/>
</dbReference>
<dbReference type="Gene3D" id="6.10.140.730">
    <property type="match status" value="1"/>
</dbReference>
<evidence type="ECO:0000259" key="6">
    <source>
        <dbReference type="Pfam" id="PF25919"/>
    </source>
</evidence>
<proteinExistence type="inferred from homology"/>
<dbReference type="InterPro" id="IPR058790">
    <property type="entry name" value="BSH_CusB"/>
</dbReference>
<dbReference type="NCBIfam" id="TIGR01730">
    <property type="entry name" value="RND_mfp"/>
    <property type="match status" value="1"/>
</dbReference>
<dbReference type="Pfam" id="PF25919">
    <property type="entry name" value="BSH_CusB"/>
    <property type="match status" value="1"/>
</dbReference>
<dbReference type="eggNOG" id="COG0845">
    <property type="taxonomic scope" value="Bacteria"/>
</dbReference>
<dbReference type="InterPro" id="IPR006143">
    <property type="entry name" value="RND_pump_MFP"/>
</dbReference>
<dbReference type="HOGENOM" id="CLU_018816_13_1_6"/>
<name>D0KXC6_HALNC</name>
<dbReference type="Pfam" id="PF25869">
    <property type="entry name" value="3HB_CusB"/>
    <property type="match status" value="1"/>
</dbReference>
<accession>D0KXC6</accession>
<dbReference type="Pfam" id="PF25954">
    <property type="entry name" value="Beta-barrel_RND_2"/>
    <property type="match status" value="1"/>
</dbReference>
<dbReference type="STRING" id="555778.Hneap_0277"/>
<feature type="domain" description="CusB-like barrel-sandwich hybrid" evidence="6">
    <location>
        <begin position="331"/>
        <end position="447"/>
    </location>
</feature>
<dbReference type="InterPro" id="IPR058649">
    <property type="entry name" value="CzcB_C"/>
</dbReference>
<dbReference type="InterPro" id="IPR045800">
    <property type="entry name" value="HMBD"/>
</dbReference>
<feature type="region of interest" description="Disordered" evidence="3">
    <location>
        <begin position="265"/>
        <end position="287"/>
    </location>
</feature>
<dbReference type="SUPFAM" id="SSF111369">
    <property type="entry name" value="HlyD-like secretion proteins"/>
    <property type="match status" value="1"/>
</dbReference>
<protein>
    <submittedName>
        <fullName evidence="9">Efflux transporter, RND family, MFP subunit</fullName>
    </submittedName>
</protein>
<evidence type="ECO:0000256" key="1">
    <source>
        <dbReference type="ARBA" id="ARBA00009477"/>
    </source>
</evidence>
<dbReference type="InterPro" id="IPR058791">
    <property type="entry name" value="3HB_CusB"/>
</dbReference>
<feature type="compositionally biased region" description="Low complexity" evidence="3">
    <location>
        <begin position="102"/>
        <end position="115"/>
    </location>
</feature>
<dbReference type="AlphaFoldDB" id="D0KXC6"/>
<dbReference type="RefSeq" id="WP_012823176.1">
    <property type="nucleotide sequence ID" value="NC_013422.1"/>
</dbReference>
<feature type="compositionally biased region" description="Low complexity" evidence="3">
    <location>
        <begin position="123"/>
        <end position="135"/>
    </location>
</feature>
<evidence type="ECO:0000313" key="9">
    <source>
        <dbReference type="EMBL" id="ACX95140.1"/>
    </source>
</evidence>
<feature type="domain" description="Heavy metal binding" evidence="4">
    <location>
        <begin position="229"/>
        <end position="256"/>
    </location>
</feature>
<evidence type="ECO:0000256" key="3">
    <source>
        <dbReference type="SAM" id="MobiDB-lite"/>
    </source>
</evidence>
<feature type="domain" description="CusB-like three alpha-helical bundle" evidence="5">
    <location>
        <begin position="366"/>
        <end position="412"/>
    </location>
</feature>
<dbReference type="Gene3D" id="2.40.30.170">
    <property type="match status" value="1"/>
</dbReference>
<feature type="compositionally biased region" description="Polar residues" evidence="3">
    <location>
        <begin position="265"/>
        <end position="286"/>
    </location>
</feature>
<keyword evidence="10" id="KW-1185">Reference proteome</keyword>
<feature type="compositionally biased region" description="Low complexity" evidence="3">
    <location>
        <begin position="202"/>
        <end position="213"/>
    </location>
</feature>
<dbReference type="EMBL" id="CP001801">
    <property type="protein sequence ID" value="ACX95140.1"/>
    <property type="molecule type" value="Genomic_DNA"/>
</dbReference>
<dbReference type="PANTHER" id="PTHR30097">
    <property type="entry name" value="CATION EFFLUX SYSTEM PROTEIN CUSB"/>
    <property type="match status" value="1"/>
</dbReference>
<feature type="region of interest" description="Disordered" evidence="3">
    <location>
        <begin position="180"/>
        <end position="222"/>
    </location>
</feature>
<feature type="domain" description="CusB-like beta-barrel" evidence="7">
    <location>
        <begin position="451"/>
        <end position="526"/>
    </location>
</feature>
<dbReference type="Proteomes" id="UP000009102">
    <property type="component" value="Chromosome"/>
</dbReference>
<dbReference type="PANTHER" id="PTHR30097:SF15">
    <property type="entry name" value="CATION EFFLUX SYSTEM PROTEIN CUSB"/>
    <property type="match status" value="1"/>
</dbReference>